<evidence type="ECO:0008006" key="5">
    <source>
        <dbReference type="Google" id="ProtNLM"/>
    </source>
</evidence>
<evidence type="ECO:0000313" key="3">
    <source>
        <dbReference type="EMBL" id="AXE18108.1"/>
    </source>
</evidence>
<dbReference type="RefSeq" id="WP_114066893.1">
    <property type="nucleotide sequence ID" value="NZ_CP030850.1"/>
</dbReference>
<dbReference type="PANTHER" id="PTHR48043">
    <property type="entry name" value="EG:EG0003.4 PROTEIN-RELATED"/>
    <property type="match status" value="1"/>
</dbReference>
<dbReference type="KEGG" id="run:DR864_10350"/>
<gene>
    <name evidence="3" type="ORF">DR864_10350</name>
</gene>
<dbReference type="Proteomes" id="UP000251993">
    <property type="component" value="Chromosome"/>
</dbReference>
<dbReference type="EMBL" id="CP030850">
    <property type="protein sequence ID" value="AXE18108.1"/>
    <property type="molecule type" value="Genomic_DNA"/>
</dbReference>
<proteinExistence type="predicted"/>
<keyword evidence="2" id="KW-0808">Transferase</keyword>
<dbReference type="InterPro" id="IPR002213">
    <property type="entry name" value="UDP_glucos_trans"/>
</dbReference>
<dbReference type="PANTHER" id="PTHR48043:SF145">
    <property type="entry name" value="FI06409P-RELATED"/>
    <property type="match status" value="1"/>
</dbReference>
<sequence length="477" mass="55278">MKPRLLILPAAIRSHVLPSLYIADLLADAYEVYYAVTNQVLAEIVEKNGYQALINSGHRVGYNMEPSYLGAKKQKLSYWRLLKAYRNDELYWERKRELDALIDEIRPSAILIDLFVCTDFWVLNPRRSEFKLLFFNPMPSTYRVQDWPSVSDSYLIPRGVPSRPETRKKKSPSPTWRGVGVRSWFMQWAITRHRQRIQQLAEALPDYPLAPDATVTQVIANVPELILGPLEFEFATEIRKPHQYYLGLCMREHRQDTELDPVFEQAWEHIVNLRLQQNKVPPLKRDLGRAAVAERLIYCSFGTFHEGADATLLRFVTNLLEVIRELPHVHLVCSVNKYVIETLRARKLLTDRTHFFSRVPQLRVLAAADVFITHAGFGSIKESIYYGVPMLAYPLDPHYDQNGNALKIECHGLGLRGAFAHERLGDLKKKLERLLVENSFREKVKQFREEIVDEYREKKIKGTMQSLLLDKHSAVLA</sequence>
<dbReference type="SUPFAM" id="SSF53756">
    <property type="entry name" value="UDP-Glycosyltransferase/glycogen phosphorylase"/>
    <property type="match status" value="1"/>
</dbReference>
<reference evidence="3 4" key="1">
    <citation type="submission" date="2018-07" db="EMBL/GenBank/DDBJ databases">
        <title>Genome sequencing of Runella.</title>
        <authorList>
            <person name="Baek M.-G."/>
            <person name="Yi H."/>
        </authorList>
    </citation>
    <scope>NUCLEOTIDE SEQUENCE [LARGE SCALE GENOMIC DNA]</scope>
    <source>
        <strain evidence="3 4">HYN0085</strain>
    </source>
</reference>
<protein>
    <recommendedName>
        <fullName evidence="5">UDP:flavonoid glycosyltransferase YjiC, YdhE family</fullName>
    </recommendedName>
</protein>
<accession>A0A344THI7</accession>
<evidence type="ECO:0000256" key="2">
    <source>
        <dbReference type="ARBA" id="ARBA00022679"/>
    </source>
</evidence>
<dbReference type="Gene3D" id="3.40.50.2000">
    <property type="entry name" value="Glycogen Phosphorylase B"/>
    <property type="match status" value="2"/>
</dbReference>
<keyword evidence="1" id="KW-0328">Glycosyltransferase</keyword>
<dbReference type="Pfam" id="PF00201">
    <property type="entry name" value="UDPGT"/>
    <property type="match status" value="1"/>
</dbReference>
<dbReference type="AlphaFoldDB" id="A0A344THI7"/>
<organism evidence="3 4">
    <name type="scientific">Runella rosea</name>
    <dbReference type="NCBI Taxonomy" id="2259595"/>
    <lineage>
        <taxon>Bacteria</taxon>
        <taxon>Pseudomonadati</taxon>
        <taxon>Bacteroidota</taxon>
        <taxon>Cytophagia</taxon>
        <taxon>Cytophagales</taxon>
        <taxon>Spirosomataceae</taxon>
        <taxon>Runella</taxon>
    </lineage>
</organism>
<evidence type="ECO:0000313" key="4">
    <source>
        <dbReference type="Proteomes" id="UP000251993"/>
    </source>
</evidence>
<evidence type="ECO:0000256" key="1">
    <source>
        <dbReference type="ARBA" id="ARBA00022676"/>
    </source>
</evidence>
<dbReference type="OrthoDB" id="9805366at2"/>
<dbReference type="GO" id="GO:0008194">
    <property type="term" value="F:UDP-glycosyltransferase activity"/>
    <property type="evidence" value="ECO:0007669"/>
    <property type="project" value="InterPro"/>
</dbReference>
<dbReference type="InterPro" id="IPR050271">
    <property type="entry name" value="UDP-glycosyltransferase"/>
</dbReference>
<keyword evidence="4" id="KW-1185">Reference proteome</keyword>
<name>A0A344THI7_9BACT</name>